<keyword evidence="17 22" id="KW-1133">Transmembrane helix</keyword>
<protein>
    <recommendedName>
        <fullName evidence="5">Cytochrome f</fullName>
    </recommendedName>
</protein>
<gene>
    <name evidence="24" type="ORF">Ddye_032718</name>
</gene>
<dbReference type="AlphaFoldDB" id="A0AAD9WJQ4"/>
<evidence type="ECO:0000313" key="24">
    <source>
        <dbReference type="EMBL" id="KAK2633659.1"/>
    </source>
</evidence>
<dbReference type="Proteomes" id="UP001280121">
    <property type="component" value="Unassembled WGS sequence"/>
</dbReference>
<keyword evidence="18" id="KW-0408">Iron</keyword>
<dbReference type="FunFam" id="2.40.50.100:FF:000007">
    <property type="entry name" value="Cytochrome f"/>
    <property type="match status" value="1"/>
</dbReference>
<evidence type="ECO:0000256" key="21">
    <source>
        <dbReference type="ARBA" id="ARBA00025834"/>
    </source>
</evidence>
<organism evidence="24 25">
    <name type="scientific">Dipteronia dyeriana</name>
    <dbReference type="NCBI Taxonomy" id="168575"/>
    <lineage>
        <taxon>Eukaryota</taxon>
        <taxon>Viridiplantae</taxon>
        <taxon>Streptophyta</taxon>
        <taxon>Embryophyta</taxon>
        <taxon>Tracheophyta</taxon>
        <taxon>Spermatophyta</taxon>
        <taxon>Magnoliopsida</taxon>
        <taxon>eudicotyledons</taxon>
        <taxon>Gunneridae</taxon>
        <taxon>Pentapetalae</taxon>
        <taxon>rosids</taxon>
        <taxon>malvids</taxon>
        <taxon>Sapindales</taxon>
        <taxon>Sapindaceae</taxon>
        <taxon>Hippocastanoideae</taxon>
        <taxon>Acereae</taxon>
        <taxon>Dipteronia</taxon>
    </lineage>
</organism>
<keyword evidence="10 22" id="KW-0812">Transmembrane</keyword>
<dbReference type="GO" id="GO:0015979">
    <property type="term" value="P:photosynthesis"/>
    <property type="evidence" value="ECO:0007669"/>
    <property type="project" value="UniProtKB-KW"/>
</dbReference>
<keyword evidence="12" id="KW-0732">Signal</keyword>
<dbReference type="InterPro" id="IPR011762">
    <property type="entry name" value="COA_CT_N"/>
</dbReference>
<dbReference type="InterPro" id="IPR034733">
    <property type="entry name" value="AcCoA_carboxyl_beta"/>
</dbReference>
<dbReference type="Gene3D" id="2.60.40.830">
    <property type="entry name" value="Cytochrome f large domain"/>
    <property type="match status" value="2"/>
</dbReference>
<evidence type="ECO:0000256" key="18">
    <source>
        <dbReference type="ARBA" id="ARBA00023004"/>
    </source>
</evidence>
<dbReference type="GO" id="GO:0020037">
    <property type="term" value="F:heme binding"/>
    <property type="evidence" value="ECO:0007669"/>
    <property type="project" value="InterPro"/>
</dbReference>
<dbReference type="GO" id="GO:0005506">
    <property type="term" value="F:iron ion binding"/>
    <property type="evidence" value="ECO:0007669"/>
    <property type="project" value="InterPro"/>
</dbReference>
<dbReference type="Gene3D" id="2.40.50.100">
    <property type="match status" value="1"/>
</dbReference>
<dbReference type="PANTHER" id="PTHR42995">
    <property type="entry name" value="ACETYL-COENZYME A CARBOXYLASE CARBOXYL TRANSFERASE SUBUNIT BETA, CHLOROPLASTIC"/>
    <property type="match status" value="1"/>
</dbReference>
<dbReference type="SUPFAM" id="SSF52096">
    <property type="entry name" value="ClpP/crotonase"/>
    <property type="match status" value="1"/>
</dbReference>
<dbReference type="GO" id="GO:0006633">
    <property type="term" value="P:fatty acid biosynthetic process"/>
    <property type="evidence" value="ECO:0007669"/>
    <property type="project" value="TreeGrafter"/>
</dbReference>
<evidence type="ECO:0000256" key="13">
    <source>
        <dbReference type="ARBA" id="ARBA00022741"/>
    </source>
</evidence>
<dbReference type="SUPFAM" id="SSF49441">
    <property type="entry name" value="Cytochrome f, large domain"/>
    <property type="match status" value="1"/>
</dbReference>
<feature type="transmembrane region" description="Helical" evidence="22">
    <location>
        <begin position="243"/>
        <end position="262"/>
    </location>
</feature>
<comment type="cofactor">
    <cofactor evidence="1">
        <name>heme</name>
        <dbReference type="ChEBI" id="CHEBI:30413"/>
    </cofactor>
</comment>
<comment type="caution">
    <text evidence="24">The sequence shown here is derived from an EMBL/GenBank/DDBJ whole genome shotgun (WGS) entry which is preliminary data.</text>
</comment>
<evidence type="ECO:0000256" key="22">
    <source>
        <dbReference type="SAM" id="Phobius"/>
    </source>
</evidence>
<evidence type="ECO:0000256" key="2">
    <source>
        <dbReference type="ARBA" id="ARBA00003068"/>
    </source>
</evidence>
<dbReference type="EMBL" id="JANJYI010000022">
    <property type="protein sequence ID" value="KAK2633659.1"/>
    <property type="molecule type" value="Genomic_DNA"/>
</dbReference>
<evidence type="ECO:0000256" key="4">
    <source>
        <dbReference type="ARBA" id="ARBA00008923"/>
    </source>
</evidence>
<sequence length="277" mass="30784">MNICEQCGYYLKISSSDRIELSVDPGTWDPMDDGMVSLDPIEFHSEEEPYKDRIYSYQKKTGLTEAVQTGTGQLNGIPVAIGVMDFQFMGGSMGSVVGEKITRLIEYATNKPLPLILVITYLIKVSSERLVGPKQAGFENPREATGRIVCANCHLANKPVILRFRKRSGYSKQNHTKRKRGYEITITDALDGRQVVDIIPPGPDLRVSEGESIKLDQPLTSNPNVGGFGQGDAEIVLQDPLRVQGLLFFLASVVLAQIFLVLKKKQFEKVQLSEMNF</sequence>
<dbReference type="InterPro" id="IPR024094">
    <property type="entry name" value="Cyt_f_lg_dom"/>
</dbReference>
<evidence type="ECO:0000256" key="12">
    <source>
        <dbReference type="ARBA" id="ARBA00022729"/>
    </source>
</evidence>
<dbReference type="PROSITE" id="PS51010">
    <property type="entry name" value="CYTF"/>
    <property type="match status" value="2"/>
</dbReference>
<keyword evidence="6" id="KW-0813">Transport</keyword>
<keyword evidence="8" id="KW-0349">Heme</keyword>
<dbReference type="InterPro" id="IPR002325">
    <property type="entry name" value="Cyt_f"/>
</dbReference>
<evidence type="ECO:0000256" key="1">
    <source>
        <dbReference type="ARBA" id="ARBA00001971"/>
    </source>
</evidence>
<evidence type="ECO:0000256" key="7">
    <source>
        <dbReference type="ARBA" id="ARBA00022531"/>
    </source>
</evidence>
<accession>A0AAD9WJQ4</accession>
<evidence type="ECO:0000256" key="8">
    <source>
        <dbReference type="ARBA" id="ARBA00022617"/>
    </source>
</evidence>
<dbReference type="Pfam" id="PF01333">
    <property type="entry name" value="Apocytochr_F_C"/>
    <property type="match status" value="1"/>
</dbReference>
<keyword evidence="13" id="KW-0547">Nucleotide-binding</keyword>
<keyword evidence="16" id="KW-0249">Electron transport</keyword>
<evidence type="ECO:0000256" key="3">
    <source>
        <dbReference type="ARBA" id="ARBA00004581"/>
    </source>
</evidence>
<keyword evidence="14" id="KW-0862">Zinc</keyword>
<name>A0AAD9WJQ4_9ROSI</name>
<keyword evidence="7" id="KW-0602">Photosynthesis</keyword>
<keyword evidence="14" id="KW-0863">Zinc-finger</keyword>
<keyword evidence="11" id="KW-0479">Metal-binding</keyword>
<evidence type="ECO:0000256" key="10">
    <source>
        <dbReference type="ARBA" id="ARBA00022692"/>
    </source>
</evidence>
<evidence type="ECO:0000256" key="17">
    <source>
        <dbReference type="ARBA" id="ARBA00022989"/>
    </source>
</evidence>
<dbReference type="Pfam" id="PF16639">
    <property type="entry name" value="Apocytochr_F_N"/>
    <property type="match status" value="1"/>
</dbReference>
<evidence type="ECO:0000256" key="19">
    <source>
        <dbReference type="ARBA" id="ARBA00023078"/>
    </source>
</evidence>
<dbReference type="InterPro" id="IPR029045">
    <property type="entry name" value="ClpP/crotonase-like_dom_sf"/>
</dbReference>
<evidence type="ECO:0000256" key="11">
    <source>
        <dbReference type="ARBA" id="ARBA00022723"/>
    </source>
</evidence>
<keyword evidence="25" id="KW-1185">Reference proteome</keyword>
<evidence type="ECO:0000256" key="14">
    <source>
        <dbReference type="ARBA" id="ARBA00022771"/>
    </source>
</evidence>
<comment type="similarity">
    <text evidence="4">Belongs to the cytochrome f family.</text>
</comment>
<comment type="subunit">
    <text evidence="21">The 4 large subunits of the cytochrome b6-f complex are cytochrome b6, subunit IV (17 kDa polypeptide, PetD), cytochrome f and the Rieske protein, while the 4 small subunits are PetG, PetL, PetM and PetN. The complex functions as a dimer.</text>
</comment>
<keyword evidence="9" id="KW-0808">Transferase</keyword>
<dbReference type="GO" id="GO:0003989">
    <property type="term" value="F:acetyl-CoA carboxylase activity"/>
    <property type="evidence" value="ECO:0007669"/>
    <property type="project" value="TreeGrafter"/>
</dbReference>
<dbReference type="PANTHER" id="PTHR42995:SF5">
    <property type="entry name" value="ACETYL-COENZYME A CARBOXYLASE CARBOXYL TRANSFERASE SUBUNIT BETA, CHLOROPLASTIC"/>
    <property type="match status" value="1"/>
</dbReference>
<dbReference type="GO" id="GO:0008270">
    <property type="term" value="F:zinc ion binding"/>
    <property type="evidence" value="ECO:0007669"/>
    <property type="project" value="UniProtKB-KW"/>
</dbReference>
<evidence type="ECO:0000256" key="16">
    <source>
        <dbReference type="ARBA" id="ARBA00022982"/>
    </source>
</evidence>
<dbReference type="SUPFAM" id="SSF103431">
    <property type="entry name" value="Cytochrome f subunit of the cytochrome b6f complex, transmembrane anchor"/>
    <property type="match status" value="1"/>
</dbReference>
<feature type="domain" description="CoA carboxyltransferase N-terminal" evidence="23">
    <location>
        <begin position="1"/>
        <end position="118"/>
    </location>
</feature>
<comment type="subcellular location">
    <subcellularLocation>
        <location evidence="3">Plastid</location>
        <location evidence="3">Chloroplast thylakoid membrane</location>
        <topology evidence="3">Single-pass membrane protein</topology>
    </subcellularLocation>
</comment>
<evidence type="ECO:0000259" key="23">
    <source>
        <dbReference type="PROSITE" id="PS50980"/>
    </source>
</evidence>
<dbReference type="Pfam" id="PF01039">
    <property type="entry name" value="Carboxyl_trans"/>
    <property type="match status" value="1"/>
</dbReference>
<dbReference type="Gene3D" id="3.90.226.10">
    <property type="entry name" value="2-enoyl-CoA Hydratase, Chain A, domain 1"/>
    <property type="match status" value="1"/>
</dbReference>
<dbReference type="FunFam" id="1.20.5.700:FF:000001">
    <property type="entry name" value="Cytochrome f"/>
    <property type="match status" value="1"/>
</dbReference>
<dbReference type="InterPro" id="IPR024058">
    <property type="entry name" value="Cyt-f_TM"/>
</dbReference>
<dbReference type="GO" id="GO:2001295">
    <property type="term" value="P:malonyl-CoA biosynthetic process"/>
    <property type="evidence" value="ECO:0007669"/>
    <property type="project" value="TreeGrafter"/>
</dbReference>
<dbReference type="GO" id="GO:0009055">
    <property type="term" value="F:electron transfer activity"/>
    <property type="evidence" value="ECO:0007669"/>
    <property type="project" value="InterPro"/>
</dbReference>
<dbReference type="Gene3D" id="1.20.5.700">
    <property type="entry name" value="Single helix bin"/>
    <property type="match status" value="1"/>
</dbReference>
<keyword evidence="15" id="KW-0067">ATP-binding</keyword>
<dbReference type="PROSITE" id="PS50980">
    <property type="entry name" value="COA_CT_NTER"/>
    <property type="match status" value="1"/>
</dbReference>
<dbReference type="InterPro" id="IPR036826">
    <property type="entry name" value="Cyt_f_lg_dom_sf"/>
</dbReference>
<evidence type="ECO:0000256" key="6">
    <source>
        <dbReference type="ARBA" id="ARBA00022448"/>
    </source>
</evidence>
<evidence type="ECO:0000256" key="15">
    <source>
        <dbReference type="ARBA" id="ARBA00022840"/>
    </source>
</evidence>
<comment type="function">
    <text evidence="2">Component of the cytochrome b6-f complex, which mediates electron transfer between photosystem II (PSII) and photosystem I (PSI), cyclic electron flow around PSI, and state transitions.</text>
</comment>
<keyword evidence="19" id="KW-0793">Thylakoid</keyword>
<dbReference type="GO" id="GO:0016740">
    <property type="term" value="F:transferase activity"/>
    <property type="evidence" value="ECO:0007669"/>
    <property type="project" value="UniProtKB-KW"/>
</dbReference>
<evidence type="ECO:0000313" key="25">
    <source>
        <dbReference type="Proteomes" id="UP001280121"/>
    </source>
</evidence>
<keyword evidence="20 22" id="KW-0472">Membrane</keyword>
<dbReference type="GO" id="GO:0005524">
    <property type="term" value="F:ATP binding"/>
    <property type="evidence" value="ECO:0007669"/>
    <property type="project" value="UniProtKB-KW"/>
</dbReference>
<dbReference type="GO" id="GO:0009535">
    <property type="term" value="C:chloroplast thylakoid membrane"/>
    <property type="evidence" value="ECO:0007669"/>
    <property type="project" value="UniProtKB-SubCell"/>
</dbReference>
<proteinExistence type="inferred from homology"/>
<reference evidence="24" key="1">
    <citation type="journal article" date="2023" name="Plant J.">
        <title>Genome sequences and population genomics provide insights into the demographic history, inbreeding, and mutation load of two 'living fossil' tree species of Dipteronia.</title>
        <authorList>
            <person name="Feng Y."/>
            <person name="Comes H.P."/>
            <person name="Chen J."/>
            <person name="Zhu S."/>
            <person name="Lu R."/>
            <person name="Zhang X."/>
            <person name="Li P."/>
            <person name="Qiu J."/>
            <person name="Olsen K.M."/>
            <person name="Qiu Y."/>
        </authorList>
    </citation>
    <scope>NUCLEOTIDE SEQUENCE</scope>
    <source>
        <strain evidence="24">KIB01</strain>
    </source>
</reference>
<evidence type="ECO:0000256" key="20">
    <source>
        <dbReference type="ARBA" id="ARBA00023136"/>
    </source>
</evidence>
<evidence type="ECO:0000256" key="9">
    <source>
        <dbReference type="ARBA" id="ARBA00022679"/>
    </source>
</evidence>
<evidence type="ECO:0000256" key="5">
    <source>
        <dbReference type="ARBA" id="ARBA00013528"/>
    </source>
</evidence>